<proteinExistence type="predicted"/>
<protein>
    <submittedName>
        <fullName evidence="2">Uncharacterized protein</fullName>
    </submittedName>
</protein>
<comment type="caution">
    <text evidence="2">The sequence shown here is derived from an EMBL/GenBank/DDBJ whole genome shotgun (WGS) entry which is preliminary data.</text>
</comment>
<dbReference type="AlphaFoldDB" id="A0A2I0IDU6"/>
<name>A0A2I0IDU6_PUNGR</name>
<dbReference type="EMBL" id="PGOL01003295">
    <property type="protein sequence ID" value="PKI41830.1"/>
    <property type="molecule type" value="Genomic_DNA"/>
</dbReference>
<feature type="region of interest" description="Disordered" evidence="1">
    <location>
        <begin position="243"/>
        <end position="265"/>
    </location>
</feature>
<evidence type="ECO:0000256" key="1">
    <source>
        <dbReference type="SAM" id="MobiDB-lite"/>
    </source>
</evidence>
<dbReference type="Proteomes" id="UP000233551">
    <property type="component" value="Unassembled WGS sequence"/>
</dbReference>
<keyword evidence="3" id="KW-1185">Reference proteome</keyword>
<sequence>MLGARFEVEKFDRMNDFELCQIEMKALLVDHGLEGALEEENKLTVTLCLKELRKKVIGYQGSDGEGSITRGKTDCPGRKVRVRTEMYNGSEVALLDVRHVQGIRRNLTLSWSLDVLGCKYKIQDGVMKVSKDTLVLMIGVLLEGLVNQCKECTMVGKSSKSLVKRYVVLDEIGLTKQCKNASQVKVEPRAKAISWKKGRQSKPLKKYGLGELVGLENAGVVSNSTCLMVGESSAEIPTKLDISDKSKGGLDLSGTCKSRGGAHKD</sequence>
<evidence type="ECO:0000313" key="2">
    <source>
        <dbReference type="EMBL" id="PKI41830.1"/>
    </source>
</evidence>
<organism evidence="2 3">
    <name type="scientific">Punica granatum</name>
    <name type="common">Pomegranate</name>
    <dbReference type="NCBI Taxonomy" id="22663"/>
    <lineage>
        <taxon>Eukaryota</taxon>
        <taxon>Viridiplantae</taxon>
        <taxon>Streptophyta</taxon>
        <taxon>Embryophyta</taxon>
        <taxon>Tracheophyta</taxon>
        <taxon>Spermatophyta</taxon>
        <taxon>Magnoliopsida</taxon>
        <taxon>eudicotyledons</taxon>
        <taxon>Gunneridae</taxon>
        <taxon>Pentapetalae</taxon>
        <taxon>rosids</taxon>
        <taxon>malvids</taxon>
        <taxon>Myrtales</taxon>
        <taxon>Lythraceae</taxon>
        <taxon>Punica</taxon>
    </lineage>
</organism>
<evidence type="ECO:0000313" key="3">
    <source>
        <dbReference type="Proteomes" id="UP000233551"/>
    </source>
</evidence>
<accession>A0A2I0IDU6</accession>
<reference evidence="2 3" key="1">
    <citation type="submission" date="2017-11" db="EMBL/GenBank/DDBJ databases">
        <title>De-novo sequencing of pomegranate (Punica granatum L.) genome.</title>
        <authorList>
            <person name="Akparov Z."/>
            <person name="Amiraslanov A."/>
            <person name="Hajiyeva S."/>
            <person name="Abbasov M."/>
            <person name="Kaur K."/>
            <person name="Hamwieh A."/>
            <person name="Solovyev V."/>
            <person name="Salamov A."/>
            <person name="Braich B."/>
            <person name="Kosarev P."/>
            <person name="Mahmoud A."/>
            <person name="Hajiyev E."/>
            <person name="Babayeva S."/>
            <person name="Izzatullayeva V."/>
            <person name="Mammadov A."/>
            <person name="Mammadov A."/>
            <person name="Sharifova S."/>
            <person name="Ojaghi J."/>
            <person name="Eynullazada K."/>
            <person name="Bayramov B."/>
            <person name="Abdulazimova A."/>
            <person name="Shahmuradov I."/>
        </authorList>
    </citation>
    <scope>NUCLEOTIDE SEQUENCE [LARGE SCALE GENOMIC DNA]</scope>
    <source>
        <strain evidence="3">cv. AG2017</strain>
        <tissue evidence="2">Leaf</tissue>
    </source>
</reference>
<gene>
    <name evidence="2" type="ORF">CRG98_037794</name>
</gene>